<comment type="similarity">
    <text evidence="1">Belongs to the Gfa family.</text>
</comment>
<name>A0A5B8CM69_SPHSA</name>
<dbReference type="PANTHER" id="PTHR33337">
    <property type="entry name" value="GFA DOMAIN-CONTAINING PROTEIN"/>
    <property type="match status" value="1"/>
</dbReference>
<organism evidence="6 7">
    <name type="scientific">Sphingobium fuliginis ATCC 27551</name>
    <dbReference type="NCBI Taxonomy" id="1208342"/>
    <lineage>
        <taxon>Bacteria</taxon>
        <taxon>Pseudomonadati</taxon>
        <taxon>Pseudomonadota</taxon>
        <taxon>Alphaproteobacteria</taxon>
        <taxon>Sphingomonadales</taxon>
        <taxon>Sphingomonadaceae</taxon>
        <taxon>Sphingobium</taxon>
    </lineage>
</organism>
<dbReference type="Gene3D" id="3.90.1590.10">
    <property type="entry name" value="glutathione-dependent formaldehyde- activating enzyme (gfa)"/>
    <property type="match status" value="1"/>
</dbReference>
<dbReference type="RefSeq" id="WP_140042910.1">
    <property type="nucleotide sequence ID" value="NZ_CP041016.1"/>
</dbReference>
<feature type="domain" description="CENP-V/GFA" evidence="5">
    <location>
        <begin position="8"/>
        <end position="108"/>
    </location>
</feature>
<gene>
    <name evidence="6" type="ORF">FIL70_18415</name>
</gene>
<proteinExistence type="inferred from homology"/>
<accession>A0A5B8CM69</accession>
<evidence type="ECO:0000259" key="5">
    <source>
        <dbReference type="PROSITE" id="PS51891"/>
    </source>
</evidence>
<evidence type="ECO:0000313" key="7">
    <source>
        <dbReference type="Proteomes" id="UP000311469"/>
    </source>
</evidence>
<dbReference type="PANTHER" id="PTHR33337:SF40">
    <property type="entry name" value="CENP-V_GFA DOMAIN-CONTAINING PROTEIN-RELATED"/>
    <property type="match status" value="1"/>
</dbReference>
<sequence length="132" mass="14365">MTTAIMERSGGCACGALRFVTRGDASRVGLCHCLVCQRAHGAPYLAFAVFARAAVDLCGPYAAWESSPGYYRLHCPACGSRFVNLAGDEIELPVASFDDATGLVPQYENWITRRLPWVAPLPVPQFARNRES</sequence>
<keyword evidence="2" id="KW-0479">Metal-binding</keyword>
<protein>
    <submittedName>
        <fullName evidence="6">GFA family protein</fullName>
    </submittedName>
</protein>
<keyword evidence="4" id="KW-0456">Lyase</keyword>
<dbReference type="EMBL" id="CP041016">
    <property type="protein sequence ID" value="QDC38921.1"/>
    <property type="molecule type" value="Genomic_DNA"/>
</dbReference>
<dbReference type="AlphaFoldDB" id="A0A5B8CM69"/>
<dbReference type="KEGG" id="sufl:FIL70_18415"/>
<evidence type="ECO:0000256" key="3">
    <source>
        <dbReference type="ARBA" id="ARBA00022833"/>
    </source>
</evidence>
<dbReference type="InterPro" id="IPR011057">
    <property type="entry name" value="Mss4-like_sf"/>
</dbReference>
<evidence type="ECO:0000256" key="2">
    <source>
        <dbReference type="ARBA" id="ARBA00022723"/>
    </source>
</evidence>
<dbReference type="Proteomes" id="UP000311469">
    <property type="component" value="Chromosome cSF1"/>
</dbReference>
<dbReference type="InterPro" id="IPR006913">
    <property type="entry name" value="CENP-V/GFA"/>
</dbReference>
<evidence type="ECO:0000256" key="4">
    <source>
        <dbReference type="ARBA" id="ARBA00023239"/>
    </source>
</evidence>
<dbReference type="Pfam" id="PF04828">
    <property type="entry name" value="GFA"/>
    <property type="match status" value="1"/>
</dbReference>
<keyword evidence="3" id="KW-0862">Zinc</keyword>
<evidence type="ECO:0000256" key="1">
    <source>
        <dbReference type="ARBA" id="ARBA00005495"/>
    </source>
</evidence>
<dbReference type="GO" id="GO:0046872">
    <property type="term" value="F:metal ion binding"/>
    <property type="evidence" value="ECO:0007669"/>
    <property type="project" value="UniProtKB-KW"/>
</dbReference>
<dbReference type="GO" id="GO:0016846">
    <property type="term" value="F:carbon-sulfur lyase activity"/>
    <property type="evidence" value="ECO:0007669"/>
    <property type="project" value="InterPro"/>
</dbReference>
<dbReference type="PROSITE" id="PS51891">
    <property type="entry name" value="CENP_V_GFA"/>
    <property type="match status" value="1"/>
</dbReference>
<reference evidence="6 7" key="1">
    <citation type="submission" date="2019-06" db="EMBL/GenBank/DDBJ databases">
        <title>Genome organization and adaptive potential of archetypical organophosphate degarding Sphingobium fuliginis ATCC 27551.</title>
        <authorList>
            <person name="Sarwar A."/>
            <person name="Parthasarathy S."/>
            <person name="Singh C."/>
            <person name="Siddavattam D."/>
        </authorList>
    </citation>
    <scope>NUCLEOTIDE SEQUENCE [LARGE SCALE GENOMIC DNA]</scope>
    <source>
        <strain evidence="6 7">ATCC 27551</strain>
    </source>
</reference>
<dbReference type="SUPFAM" id="SSF51316">
    <property type="entry name" value="Mss4-like"/>
    <property type="match status" value="1"/>
</dbReference>
<evidence type="ECO:0000313" key="6">
    <source>
        <dbReference type="EMBL" id="QDC38921.1"/>
    </source>
</evidence>